<sequence>MSQRTVIVLTTVSSLLGRDGDHVDALPRAGAPHPRRSRRARIPLPRPAPGRTAPGLAR</sequence>
<evidence type="ECO:0000313" key="3">
    <source>
        <dbReference type="Proteomes" id="UP000031523"/>
    </source>
</evidence>
<dbReference type="KEGG" id="sals:SLNWT_3944"/>
<feature type="region of interest" description="Disordered" evidence="1">
    <location>
        <begin position="18"/>
        <end position="58"/>
    </location>
</feature>
<proteinExistence type="predicted"/>
<dbReference type="EMBL" id="CP010519">
    <property type="protein sequence ID" value="AJE84320.1"/>
    <property type="molecule type" value="Genomic_DNA"/>
</dbReference>
<keyword evidence="3" id="KW-1185">Reference proteome</keyword>
<organism evidence="2 3">
    <name type="scientific">Streptomyces albus (strain ATCC 21838 / DSM 41398 / FERM P-419 / JCM 4703 / NBRC 107858)</name>
    <dbReference type="NCBI Taxonomy" id="1081613"/>
    <lineage>
        <taxon>Bacteria</taxon>
        <taxon>Bacillati</taxon>
        <taxon>Actinomycetota</taxon>
        <taxon>Actinomycetes</taxon>
        <taxon>Kitasatosporales</taxon>
        <taxon>Streptomycetaceae</taxon>
        <taxon>Streptomyces</taxon>
    </lineage>
</organism>
<gene>
    <name evidence="2" type="ORF">SLNWT_3944</name>
</gene>
<evidence type="ECO:0000256" key="1">
    <source>
        <dbReference type="SAM" id="MobiDB-lite"/>
    </source>
</evidence>
<name>A0A0B5EYE6_STRA4</name>
<protein>
    <submittedName>
        <fullName evidence="2">Uncharacterized protein</fullName>
    </submittedName>
</protein>
<dbReference type="Proteomes" id="UP000031523">
    <property type="component" value="Chromosome"/>
</dbReference>
<evidence type="ECO:0000313" key="2">
    <source>
        <dbReference type="EMBL" id="AJE84320.1"/>
    </source>
</evidence>
<dbReference type="AlphaFoldDB" id="A0A0B5EYE6"/>
<reference evidence="2 3" key="1">
    <citation type="submission" date="2015-01" db="EMBL/GenBank/DDBJ databases">
        <title>Enhanced salinomycin production by adjusting the supply of polyketide extender units in Streptomyce albus DSM 41398.</title>
        <authorList>
            <person name="Lu C."/>
        </authorList>
    </citation>
    <scope>NUCLEOTIDE SEQUENCE [LARGE SCALE GENOMIC DNA]</scope>
    <source>
        <strain evidence="3">ATCC 21838 / DSM 41398 / FERM P-419 / JCM 4703 / NBRC 107858</strain>
    </source>
</reference>
<accession>A0A0B5EYE6</accession>